<protein>
    <submittedName>
        <fullName evidence="2">Uncharacterized protein</fullName>
    </submittedName>
</protein>
<gene>
    <name evidence="2" type="ORF">PVAG01_03363</name>
</gene>
<keyword evidence="3" id="KW-1185">Reference proteome</keyword>
<feature type="region of interest" description="Disordered" evidence="1">
    <location>
        <begin position="43"/>
        <end position="64"/>
    </location>
</feature>
<sequence>MLFPPPFIIPCNEASSQVPVETYPSSGGRTLSSSMRACFARTRRERSSHEDGGMYGPQVRAGQGKVQGQLRDLLCLPRLRQRGASAAAQKTSFAGAKGGRHVVEVIQGKGHQGWMSLSGREADADEDDEHREWEMEDMQRVHARQQRRAEPSRSRWGGKGGKLD</sequence>
<feature type="compositionally biased region" description="Basic and acidic residues" evidence="1">
    <location>
        <begin position="130"/>
        <end position="140"/>
    </location>
</feature>
<evidence type="ECO:0000313" key="2">
    <source>
        <dbReference type="EMBL" id="KAL3424082.1"/>
    </source>
</evidence>
<comment type="caution">
    <text evidence="2">The sequence shown here is derived from an EMBL/GenBank/DDBJ whole genome shotgun (WGS) entry which is preliminary data.</text>
</comment>
<accession>A0ABR4PL67</accession>
<dbReference type="EMBL" id="JBFCZG010000003">
    <property type="protein sequence ID" value="KAL3424082.1"/>
    <property type="molecule type" value="Genomic_DNA"/>
</dbReference>
<evidence type="ECO:0000256" key="1">
    <source>
        <dbReference type="SAM" id="MobiDB-lite"/>
    </source>
</evidence>
<reference evidence="2 3" key="1">
    <citation type="submission" date="2024-06" db="EMBL/GenBank/DDBJ databases">
        <title>Complete genome of Phlyctema vagabunda strain 19-DSS-EL-015.</title>
        <authorList>
            <person name="Fiorenzani C."/>
        </authorList>
    </citation>
    <scope>NUCLEOTIDE SEQUENCE [LARGE SCALE GENOMIC DNA]</scope>
    <source>
        <strain evidence="2 3">19-DSS-EL-015</strain>
    </source>
</reference>
<dbReference type="Proteomes" id="UP001629113">
    <property type="component" value="Unassembled WGS sequence"/>
</dbReference>
<proteinExistence type="predicted"/>
<evidence type="ECO:0000313" key="3">
    <source>
        <dbReference type="Proteomes" id="UP001629113"/>
    </source>
</evidence>
<name>A0ABR4PL67_9HELO</name>
<feature type="region of interest" description="Disordered" evidence="1">
    <location>
        <begin position="115"/>
        <end position="164"/>
    </location>
</feature>
<organism evidence="2 3">
    <name type="scientific">Phlyctema vagabunda</name>
    <dbReference type="NCBI Taxonomy" id="108571"/>
    <lineage>
        <taxon>Eukaryota</taxon>
        <taxon>Fungi</taxon>
        <taxon>Dikarya</taxon>
        <taxon>Ascomycota</taxon>
        <taxon>Pezizomycotina</taxon>
        <taxon>Leotiomycetes</taxon>
        <taxon>Helotiales</taxon>
        <taxon>Dermateaceae</taxon>
        <taxon>Phlyctema</taxon>
    </lineage>
</organism>